<protein>
    <submittedName>
        <fullName evidence="1">Uncharacterized protein</fullName>
    </submittedName>
</protein>
<reference evidence="1 2" key="1">
    <citation type="submission" date="2016-06" db="EMBL/GenBank/DDBJ databases">
        <authorList>
            <person name="Kjaerup R.B."/>
            <person name="Dalgaard T.S."/>
            <person name="Juul-Madsen H.R."/>
        </authorList>
    </citation>
    <scope>NUCLEOTIDE SEQUENCE [LARGE SCALE GENOMIC DNA]</scope>
</reference>
<dbReference type="AlphaFoldDB" id="A0A1X7RXF5"/>
<dbReference type="Proteomes" id="UP000215127">
    <property type="component" value="Chromosome 6"/>
</dbReference>
<gene>
    <name evidence="1" type="ORF">ZT3D7_G7275</name>
</gene>
<accession>A0A1X7RXF5</accession>
<evidence type="ECO:0000313" key="1">
    <source>
        <dbReference type="EMBL" id="SMQ52122.1"/>
    </source>
</evidence>
<name>A0A1X7RXF5_ZYMT9</name>
<dbReference type="EMBL" id="LT853697">
    <property type="protein sequence ID" value="SMQ52122.1"/>
    <property type="molecule type" value="Genomic_DNA"/>
</dbReference>
<proteinExistence type="predicted"/>
<keyword evidence="2" id="KW-1185">Reference proteome</keyword>
<organism evidence="1 2">
    <name type="scientific">Zymoseptoria tritici (strain ST99CH_3D7)</name>
    <dbReference type="NCBI Taxonomy" id="1276538"/>
    <lineage>
        <taxon>Eukaryota</taxon>
        <taxon>Fungi</taxon>
        <taxon>Dikarya</taxon>
        <taxon>Ascomycota</taxon>
        <taxon>Pezizomycotina</taxon>
        <taxon>Dothideomycetes</taxon>
        <taxon>Dothideomycetidae</taxon>
        <taxon>Mycosphaerellales</taxon>
        <taxon>Mycosphaerellaceae</taxon>
        <taxon>Zymoseptoria</taxon>
    </lineage>
</organism>
<sequence>MANEREFRRTALLPALHLDETNQSIANPSQHGFNPTSPLHLVMKGTVYLLLSLAAMALALPDIAARADDTSLARRGESDRSLKGLSVRCFRDGECYSGCCITACQEPSACQDGR</sequence>
<evidence type="ECO:0000313" key="2">
    <source>
        <dbReference type="Proteomes" id="UP000215127"/>
    </source>
</evidence>